<proteinExistence type="predicted"/>
<dbReference type="AlphaFoldDB" id="A0A0F9QBU8"/>
<reference evidence="1" key="1">
    <citation type="journal article" date="2015" name="Nature">
        <title>Complex archaea that bridge the gap between prokaryotes and eukaryotes.</title>
        <authorList>
            <person name="Spang A."/>
            <person name="Saw J.H."/>
            <person name="Jorgensen S.L."/>
            <person name="Zaremba-Niedzwiedzka K."/>
            <person name="Martijn J."/>
            <person name="Lind A.E."/>
            <person name="van Eijk R."/>
            <person name="Schleper C."/>
            <person name="Guy L."/>
            <person name="Ettema T.J."/>
        </authorList>
    </citation>
    <scope>NUCLEOTIDE SEQUENCE</scope>
</reference>
<evidence type="ECO:0000313" key="1">
    <source>
        <dbReference type="EMBL" id="KKN10676.1"/>
    </source>
</evidence>
<name>A0A0F9QBU8_9ZZZZ</name>
<protein>
    <submittedName>
        <fullName evidence="1">Uncharacterized protein</fullName>
    </submittedName>
</protein>
<organism evidence="1">
    <name type="scientific">marine sediment metagenome</name>
    <dbReference type="NCBI Taxonomy" id="412755"/>
    <lineage>
        <taxon>unclassified sequences</taxon>
        <taxon>metagenomes</taxon>
        <taxon>ecological metagenomes</taxon>
    </lineage>
</organism>
<gene>
    <name evidence="1" type="ORF">LCGC14_1034190</name>
</gene>
<sequence>MTPIKQKFKILFKKKFKDMSDVLFSNFKAGILINNNNATFIEEEIDGLIELYTYSYKENRDLPKFKKAYQEKVDVLTNHVFYALDKGIEGNKLKIELLEGNITCHFTVKTAVHKEQNLFFIENENDEKEKSDNAKHMTI</sequence>
<comment type="caution">
    <text evidence="1">The sequence shown here is derived from an EMBL/GenBank/DDBJ whole genome shotgun (WGS) entry which is preliminary data.</text>
</comment>
<dbReference type="EMBL" id="LAZR01004219">
    <property type="protein sequence ID" value="KKN10676.1"/>
    <property type="molecule type" value="Genomic_DNA"/>
</dbReference>
<accession>A0A0F9QBU8</accession>